<evidence type="ECO:0000256" key="8">
    <source>
        <dbReference type="ARBA" id="ARBA00023128"/>
    </source>
</evidence>
<dbReference type="PANTHER" id="PTHR45760:SF2">
    <property type="entry name" value="FI19922P1-RELATED"/>
    <property type="match status" value="1"/>
</dbReference>
<evidence type="ECO:0000256" key="7">
    <source>
        <dbReference type="ARBA" id="ARBA00022989"/>
    </source>
</evidence>
<evidence type="ECO:0000256" key="1">
    <source>
        <dbReference type="ARBA" id="ARBA00004448"/>
    </source>
</evidence>
<keyword evidence="6" id="KW-0999">Mitochondrion inner membrane</keyword>
<keyword evidence="7 13" id="KW-1133">Transmembrane helix</keyword>
<dbReference type="OrthoDB" id="1747031at2759"/>
<feature type="repeat" description="Solcar" evidence="10">
    <location>
        <begin position="33"/>
        <end position="158"/>
    </location>
</feature>
<dbReference type="SUPFAM" id="SSF103506">
    <property type="entry name" value="Mitochondrial carrier"/>
    <property type="match status" value="1"/>
</dbReference>
<dbReference type="AlphaFoldDB" id="A0A6P4J1H1"/>
<evidence type="ECO:0000256" key="9">
    <source>
        <dbReference type="ARBA" id="ARBA00023136"/>
    </source>
</evidence>
<reference evidence="15" key="1">
    <citation type="submission" date="2025-08" db="UniProtKB">
        <authorList>
            <consortium name="RefSeq"/>
        </authorList>
    </citation>
    <scope>IDENTIFICATION</scope>
    <source>
        <strain evidence="15">14028-0561.14</strain>
        <tissue evidence="15">Whole fly</tissue>
    </source>
</reference>
<name>A0A6P4J1H1_DROKI</name>
<evidence type="ECO:0000313" key="14">
    <source>
        <dbReference type="Proteomes" id="UP001652661"/>
    </source>
</evidence>
<dbReference type="PROSITE" id="PS50920">
    <property type="entry name" value="SOLCAR"/>
    <property type="match status" value="3"/>
</dbReference>
<evidence type="ECO:0000256" key="12">
    <source>
        <dbReference type="SAM" id="MobiDB-lite"/>
    </source>
</evidence>
<dbReference type="GO" id="GO:0005743">
    <property type="term" value="C:mitochondrial inner membrane"/>
    <property type="evidence" value="ECO:0007669"/>
    <property type="project" value="UniProtKB-SubCell"/>
</dbReference>
<dbReference type="OMA" id="EPTFWFS"/>
<dbReference type="RefSeq" id="XP_017034765.1">
    <property type="nucleotide sequence ID" value="XM_017179276.3"/>
</dbReference>
<evidence type="ECO:0000256" key="2">
    <source>
        <dbReference type="ARBA" id="ARBA00006375"/>
    </source>
</evidence>
<evidence type="ECO:0000256" key="4">
    <source>
        <dbReference type="ARBA" id="ARBA00022692"/>
    </source>
</evidence>
<keyword evidence="14" id="KW-1185">Reference proteome</keyword>
<gene>
    <name evidence="15" type="primary">Tyler</name>
</gene>
<evidence type="ECO:0000256" key="6">
    <source>
        <dbReference type="ARBA" id="ARBA00022792"/>
    </source>
</evidence>
<evidence type="ECO:0000256" key="13">
    <source>
        <dbReference type="SAM" id="Phobius"/>
    </source>
</evidence>
<feature type="transmembrane region" description="Helical" evidence="13">
    <location>
        <begin position="129"/>
        <end position="150"/>
    </location>
</feature>
<proteinExistence type="inferred from homology"/>
<evidence type="ECO:0000256" key="11">
    <source>
        <dbReference type="RuleBase" id="RU000488"/>
    </source>
</evidence>
<accession>A0A6P4J1H1</accession>
<feature type="repeat" description="Solcar" evidence="10">
    <location>
        <begin position="302"/>
        <end position="410"/>
    </location>
</feature>
<dbReference type="PANTHER" id="PTHR45760">
    <property type="entry name" value="FI19922P1-RELATED"/>
    <property type="match status" value="1"/>
</dbReference>
<keyword evidence="8" id="KW-0496">Mitochondrion</keyword>
<dbReference type="InterPro" id="IPR023395">
    <property type="entry name" value="MCP_dom_sf"/>
</dbReference>
<evidence type="ECO:0000256" key="3">
    <source>
        <dbReference type="ARBA" id="ARBA00022448"/>
    </source>
</evidence>
<keyword evidence="4 10" id="KW-0812">Transmembrane</keyword>
<evidence type="ECO:0000256" key="5">
    <source>
        <dbReference type="ARBA" id="ARBA00022737"/>
    </source>
</evidence>
<organism evidence="14 15">
    <name type="scientific">Drosophila kikkawai</name>
    <name type="common">Fruit fly</name>
    <dbReference type="NCBI Taxonomy" id="30033"/>
    <lineage>
        <taxon>Eukaryota</taxon>
        <taxon>Metazoa</taxon>
        <taxon>Ecdysozoa</taxon>
        <taxon>Arthropoda</taxon>
        <taxon>Hexapoda</taxon>
        <taxon>Insecta</taxon>
        <taxon>Pterygota</taxon>
        <taxon>Neoptera</taxon>
        <taxon>Endopterygota</taxon>
        <taxon>Diptera</taxon>
        <taxon>Brachycera</taxon>
        <taxon>Muscomorpha</taxon>
        <taxon>Ephydroidea</taxon>
        <taxon>Drosophilidae</taxon>
        <taxon>Drosophila</taxon>
        <taxon>Sophophora</taxon>
    </lineage>
</organism>
<dbReference type="Pfam" id="PF00153">
    <property type="entry name" value="Mito_carr"/>
    <property type="match status" value="4"/>
</dbReference>
<dbReference type="InterPro" id="IPR045315">
    <property type="entry name" value="Mtm1-like"/>
</dbReference>
<protein>
    <submittedName>
        <fullName evidence="15">Solute carrier family 25 protein Shawn</fullName>
    </submittedName>
</protein>
<keyword evidence="9 10" id="KW-0472">Membrane</keyword>
<feature type="transmembrane region" description="Helical" evidence="13">
    <location>
        <begin position="303"/>
        <end position="325"/>
    </location>
</feature>
<comment type="similarity">
    <text evidence="2 11">Belongs to the mitochondrial carrier (TC 2.A.29) family.</text>
</comment>
<feature type="transmembrane region" description="Helical" evidence="13">
    <location>
        <begin position="39"/>
        <end position="56"/>
    </location>
</feature>
<keyword evidence="5" id="KW-0677">Repeat</keyword>
<evidence type="ECO:0000256" key="10">
    <source>
        <dbReference type="PROSITE-ProRule" id="PRU00282"/>
    </source>
</evidence>
<keyword evidence="3 11" id="KW-0813">Transport</keyword>
<sequence length="427" mass="47751">MPAQLDNQEVDRDGDDPVELATLILKADPRYRIKPMQQVVSALFGGLLTTFVVTPLEVVKTRVQTQHAIRQRPTISKLCYVFHNGLMTHVCRSSDLCYPKSGRIPHSLRPPRGSLDAFLKILCSSGPRGLWAGLSPTLVSALPSTIIYFLTYEYFMNSLSHFYLVTRMSAVSWNIDEAPYWESEPGAAGGDPLDTPKRPRNVNAPANVASVVPYYVPMASGICSRTLVVTAITPIEMVRIKMQSEYMTYSELWQVLRSLIRRHGVLGLWRGWPPTVMRDAPFSGTYWATYEAMKRTFSVTEPSFMFSFLAGAISGAVATLVTMPFDLVTTHTQIELGQSVLNEKSNKDRPPHGKPSTGGALAKPSVFSRLGQIYRRQGARGLYVGVMPRMLRVVPACAIMISTFEYSKSFFFHYNVDLQETAYRQNT</sequence>
<feature type="region of interest" description="Disordered" evidence="12">
    <location>
        <begin position="340"/>
        <end position="362"/>
    </location>
</feature>
<dbReference type="InterPro" id="IPR018108">
    <property type="entry name" value="MCP_transmembrane"/>
</dbReference>
<comment type="subcellular location">
    <subcellularLocation>
        <location evidence="1">Mitochondrion inner membrane</location>
        <topology evidence="1">Multi-pass membrane protein</topology>
    </subcellularLocation>
</comment>
<dbReference type="Gene3D" id="1.50.40.10">
    <property type="entry name" value="Mitochondrial carrier domain"/>
    <property type="match status" value="2"/>
</dbReference>
<dbReference type="GO" id="GO:1990542">
    <property type="term" value="P:mitochondrial transmembrane transport"/>
    <property type="evidence" value="ECO:0007669"/>
    <property type="project" value="InterPro"/>
</dbReference>
<feature type="repeat" description="Solcar" evidence="10">
    <location>
        <begin position="212"/>
        <end position="296"/>
    </location>
</feature>
<evidence type="ECO:0000313" key="15">
    <source>
        <dbReference type="RefSeq" id="XP_017034765.1"/>
    </source>
</evidence>
<dbReference type="Proteomes" id="UP001652661">
    <property type="component" value="Chromosome X"/>
</dbReference>